<dbReference type="KEGG" id="tva:4745476"/>
<dbReference type="VEuPathDB" id="TrichDB:TVAG_482490"/>
<dbReference type="Proteomes" id="UP000001542">
    <property type="component" value="Unassembled WGS sequence"/>
</dbReference>
<dbReference type="OrthoDB" id="10265749at2759"/>
<dbReference type="SUPFAM" id="SSF48371">
    <property type="entry name" value="ARM repeat"/>
    <property type="match status" value="1"/>
</dbReference>
<organism evidence="1 2">
    <name type="scientific">Trichomonas vaginalis (strain ATCC PRA-98 / G3)</name>
    <dbReference type="NCBI Taxonomy" id="412133"/>
    <lineage>
        <taxon>Eukaryota</taxon>
        <taxon>Metamonada</taxon>
        <taxon>Parabasalia</taxon>
        <taxon>Trichomonadida</taxon>
        <taxon>Trichomonadidae</taxon>
        <taxon>Trichomonas</taxon>
    </lineage>
</organism>
<reference evidence="1" key="2">
    <citation type="journal article" date="2007" name="Science">
        <title>Draft genome sequence of the sexually transmitted pathogen Trichomonas vaginalis.</title>
        <authorList>
            <person name="Carlton J.M."/>
            <person name="Hirt R.P."/>
            <person name="Silva J.C."/>
            <person name="Delcher A.L."/>
            <person name="Schatz M."/>
            <person name="Zhao Q."/>
            <person name="Wortman J.R."/>
            <person name="Bidwell S.L."/>
            <person name="Alsmark U.C.M."/>
            <person name="Besteiro S."/>
            <person name="Sicheritz-Ponten T."/>
            <person name="Noel C.J."/>
            <person name="Dacks J.B."/>
            <person name="Foster P.G."/>
            <person name="Simillion C."/>
            <person name="Van de Peer Y."/>
            <person name="Miranda-Saavedra D."/>
            <person name="Barton G.J."/>
            <person name="Westrop G.D."/>
            <person name="Mueller S."/>
            <person name="Dessi D."/>
            <person name="Fiori P.L."/>
            <person name="Ren Q."/>
            <person name="Paulsen I."/>
            <person name="Zhang H."/>
            <person name="Bastida-Corcuera F.D."/>
            <person name="Simoes-Barbosa A."/>
            <person name="Brown M.T."/>
            <person name="Hayes R.D."/>
            <person name="Mukherjee M."/>
            <person name="Okumura C.Y."/>
            <person name="Schneider R."/>
            <person name="Smith A.J."/>
            <person name="Vanacova S."/>
            <person name="Villalvazo M."/>
            <person name="Haas B.J."/>
            <person name="Pertea M."/>
            <person name="Feldblyum T.V."/>
            <person name="Utterback T.R."/>
            <person name="Shu C.L."/>
            <person name="Osoegawa K."/>
            <person name="de Jong P.J."/>
            <person name="Hrdy I."/>
            <person name="Horvathova L."/>
            <person name="Zubacova Z."/>
            <person name="Dolezal P."/>
            <person name="Malik S.B."/>
            <person name="Logsdon J.M. Jr."/>
            <person name="Henze K."/>
            <person name="Gupta A."/>
            <person name="Wang C.C."/>
            <person name="Dunne R.L."/>
            <person name="Upcroft J.A."/>
            <person name="Upcroft P."/>
            <person name="White O."/>
            <person name="Salzberg S.L."/>
            <person name="Tang P."/>
            <person name="Chiu C.-H."/>
            <person name="Lee Y.-S."/>
            <person name="Embley T.M."/>
            <person name="Coombs G.H."/>
            <person name="Mottram J.C."/>
            <person name="Tachezy J."/>
            <person name="Fraser-Liggett C.M."/>
            <person name="Johnson P.J."/>
        </authorList>
    </citation>
    <scope>NUCLEOTIDE SEQUENCE [LARGE SCALE GENOMIC DNA]</scope>
    <source>
        <strain evidence="1">G3</strain>
    </source>
</reference>
<keyword evidence="2" id="KW-1185">Reference proteome</keyword>
<gene>
    <name evidence="1" type="ORF">TVAG_482490</name>
</gene>
<dbReference type="EMBL" id="DS114392">
    <property type="protein sequence ID" value="EAX87824.1"/>
    <property type="molecule type" value="Genomic_DNA"/>
</dbReference>
<reference evidence="1" key="1">
    <citation type="submission" date="2006-10" db="EMBL/GenBank/DDBJ databases">
        <authorList>
            <person name="Amadeo P."/>
            <person name="Zhao Q."/>
            <person name="Wortman J."/>
            <person name="Fraser-Liggett C."/>
            <person name="Carlton J."/>
        </authorList>
    </citation>
    <scope>NUCLEOTIDE SEQUENCE</scope>
    <source>
        <strain evidence="1">G3</strain>
    </source>
</reference>
<sequence>MEPYLIVKAIEELKRGNTSPENFKTLYVACSQSSNSQDFILEHIPTQFFDDHLKTDDPILRKVLNLCNNLSVANPNNQEKLLDIVLSKIQQIQWNQQSGKSLLLFLLSCCQPHSLYRSKLTVDVLLPFVKVYHEATEEVDEDFYFHLITLMAECALDFLKYALTHIDITYSITDLLHDTCEAVPDTIDQEPFLKFILDIIQQNGLKPAQARSNIIGIFAALVGTSEKARCTALNLNAVDILKKINKADIDDPAVLEWSVAALRFLVQFVDPENQKKIYTPSPEAENIFDDKDFM</sequence>
<accession>A2G4U3</accession>
<evidence type="ECO:0000313" key="1">
    <source>
        <dbReference type="EMBL" id="EAX87824.1"/>
    </source>
</evidence>
<protein>
    <recommendedName>
        <fullName evidence="3">Ataxin-10 domain-containing protein</fullName>
    </recommendedName>
</protein>
<name>A2G4U3_TRIV3</name>
<evidence type="ECO:0000313" key="2">
    <source>
        <dbReference type="Proteomes" id="UP000001542"/>
    </source>
</evidence>
<dbReference type="InterPro" id="IPR016024">
    <property type="entry name" value="ARM-type_fold"/>
</dbReference>
<dbReference type="AlphaFoldDB" id="A2G4U3"/>
<dbReference type="RefSeq" id="XP_001300754.1">
    <property type="nucleotide sequence ID" value="XM_001300753.1"/>
</dbReference>
<dbReference type="VEuPathDB" id="TrichDB:TVAGG3_0413970"/>
<dbReference type="InParanoid" id="A2G4U3"/>
<evidence type="ECO:0008006" key="3">
    <source>
        <dbReference type="Google" id="ProtNLM"/>
    </source>
</evidence>
<proteinExistence type="predicted"/>